<keyword evidence="10" id="KW-0175">Coiled coil</keyword>
<evidence type="ECO:0000256" key="7">
    <source>
        <dbReference type="ARBA" id="ARBA00023163"/>
    </source>
</evidence>
<keyword evidence="8" id="KW-0539">Nucleus</keyword>
<gene>
    <name evidence="12" type="primary">LOC100935262</name>
</gene>
<dbReference type="Proteomes" id="UP000007648">
    <property type="component" value="Unassembled WGS sequence"/>
</dbReference>
<dbReference type="PANTHER" id="PTHR10015">
    <property type="entry name" value="HEAT SHOCK TRANSCRIPTION FACTOR"/>
    <property type="match status" value="1"/>
</dbReference>
<dbReference type="InterPro" id="IPR000232">
    <property type="entry name" value="HSF_DNA-bd"/>
</dbReference>
<evidence type="ECO:0000256" key="4">
    <source>
        <dbReference type="ARBA" id="ARBA00023016"/>
    </source>
</evidence>
<dbReference type="GO" id="GO:0043565">
    <property type="term" value="F:sequence-specific DNA binding"/>
    <property type="evidence" value="ECO:0007669"/>
    <property type="project" value="InterPro"/>
</dbReference>
<evidence type="ECO:0000313" key="12">
    <source>
        <dbReference type="Ensembl" id="ENSSHAP00000031606.1"/>
    </source>
</evidence>
<dbReference type="GO" id="GO:0003700">
    <property type="term" value="F:DNA-binding transcription factor activity"/>
    <property type="evidence" value="ECO:0007669"/>
    <property type="project" value="InterPro"/>
</dbReference>
<evidence type="ECO:0000256" key="6">
    <source>
        <dbReference type="ARBA" id="ARBA00023159"/>
    </source>
</evidence>
<proteinExistence type="inferred from homology"/>
<keyword evidence="4" id="KW-0346">Stress response</keyword>
<dbReference type="GO" id="GO:0005634">
    <property type="term" value="C:nucleus"/>
    <property type="evidence" value="ECO:0007669"/>
    <property type="project" value="UniProtKB-SubCell"/>
</dbReference>
<dbReference type="AlphaFoldDB" id="A0A7N4P1D3"/>
<dbReference type="Gene3D" id="1.10.10.10">
    <property type="entry name" value="Winged helix-like DNA-binding domain superfamily/Winged helix DNA-binding domain"/>
    <property type="match status" value="1"/>
</dbReference>
<evidence type="ECO:0000256" key="8">
    <source>
        <dbReference type="ARBA" id="ARBA00023242"/>
    </source>
</evidence>
<accession>A0A7N4P1D3</accession>
<dbReference type="PROSITE" id="PS00434">
    <property type="entry name" value="HSF_DOMAIN"/>
    <property type="match status" value="1"/>
</dbReference>
<reference evidence="12" key="3">
    <citation type="submission" date="2025-09" db="UniProtKB">
        <authorList>
            <consortium name="Ensembl"/>
        </authorList>
    </citation>
    <scope>IDENTIFICATION</scope>
</reference>
<reference evidence="12" key="2">
    <citation type="submission" date="2025-08" db="UniProtKB">
        <authorList>
            <consortium name="Ensembl"/>
        </authorList>
    </citation>
    <scope>IDENTIFICATION</scope>
</reference>
<feature type="coiled-coil region" evidence="10">
    <location>
        <begin position="359"/>
        <end position="386"/>
    </location>
</feature>
<evidence type="ECO:0000256" key="10">
    <source>
        <dbReference type="SAM" id="Coils"/>
    </source>
</evidence>
<dbReference type="Ensembl" id="ENSSHAT00000027507.1">
    <property type="protein sequence ID" value="ENSSHAP00000031606.1"/>
    <property type="gene ID" value="ENSSHAG00000032086.1"/>
</dbReference>
<name>A0A7N4P1D3_SARHA</name>
<dbReference type="InParanoid" id="A0A7N4P1D3"/>
<dbReference type="InterPro" id="IPR036390">
    <property type="entry name" value="WH_DNA-bd_sf"/>
</dbReference>
<evidence type="ECO:0000256" key="9">
    <source>
        <dbReference type="RuleBase" id="RU004020"/>
    </source>
</evidence>
<comment type="similarity">
    <text evidence="2 9">Belongs to the HSF family.</text>
</comment>
<comment type="subcellular location">
    <subcellularLocation>
        <location evidence="1">Nucleus</location>
    </subcellularLocation>
</comment>
<dbReference type="Pfam" id="PF06546">
    <property type="entry name" value="Vert_HS_TF"/>
    <property type="match status" value="1"/>
</dbReference>
<feature type="domain" description="HSF-type DNA-binding" evidence="11">
    <location>
        <begin position="50"/>
        <end position="74"/>
    </location>
</feature>
<organism evidence="12 13">
    <name type="scientific">Sarcophilus harrisii</name>
    <name type="common">Tasmanian devil</name>
    <name type="synonym">Sarcophilus laniarius</name>
    <dbReference type="NCBI Taxonomy" id="9305"/>
    <lineage>
        <taxon>Eukaryota</taxon>
        <taxon>Metazoa</taxon>
        <taxon>Chordata</taxon>
        <taxon>Craniata</taxon>
        <taxon>Vertebrata</taxon>
        <taxon>Euteleostomi</taxon>
        <taxon>Mammalia</taxon>
        <taxon>Metatheria</taxon>
        <taxon>Dasyuromorphia</taxon>
        <taxon>Dasyuridae</taxon>
        <taxon>Sarcophilus</taxon>
    </lineage>
</organism>
<dbReference type="FunFam" id="1.10.10.10:FF:000027">
    <property type="entry name" value="Heat shock transcription factor 1"/>
    <property type="match status" value="1"/>
</dbReference>
<evidence type="ECO:0000259" key="11">
    <source>
        <dbReference type="PROSITE" id="PS00434"/>
    </source>
</evidence>
<keyword evidence="5" id="KW-0238">DNA-binding</keyword>
<dbReference type="PRINTS" id="PR00056">
    <property type="entry name" value="HSFDOMAIN"/>
</dbReference>
<reference evidence="12 13" key="1">
    <citation type="journal article" date="2011" name="Proc. Natl. Acad. Sci. U.S.A.">
        <title>Genetic diversity and population structure of the endangered marsupial Sarcophilus harrisii (Tasmanian devil).</title>
        <authorList>
            <person name="Miller W."/>
            <person name="Hayes V.M."/>
            <person name="Ratan A."/>
            <person name="Petersen D.C."/>
            <person name="Wittekindt N.E."/>
            <person name="Miller J."/>
            <person name="Walenz B."/>
            <person name="Knight J."/>
            <person name="Qi J."/>
            <person name="Zhao F."/>
            <person name="Wang Q."/>
            <person name="Bedoya-Reina O.C."/>
            <person name="Katiyar N."/>
            <person name="Tomsho L.P."/>
            <person name="Kasson L.M."/>
            <person name="Hardie R.A."/>
            <person name="Woodbridge P."/>
            <person name="Tindall E.A."/>
            <person name="Bertelsen M.F."/>
            <person name="Dixon D."/>
            <person name="Pyecroft S."/>
            <person name="Helgen K.M."/>
            <person name="Lesk A.M."/>
            <person name="Pringle T.H."/>
            <person name="Patterson N."/>
            <person name="Zhang Y."/>
            <person name="Kreiss A."/>
            <person name="Woods G.M."/>
            <person name="Jones M.E."/>
            <person name="Schuster S.C."/>
        </authorList>
    </citation>
    <scope>NUCLEOTIDE SEQUENCE [LARGE SCALE GENOMIC DNA]</scope>
</reference>
<protein>
    <recommendedName>
        <fullName evidence="11">HSF-type DNA-binding domain-containing protein</fullName>
    </recommendedName>
</protein>
<dbReference type="InterPro" id="IPR036388">
    <property type="entry name" value="WH-like_DNA-bd_sf"/>
</dbReference>
<evidence type="ECO:0000256" key="5">
    <source>
        <dbReference type="ARBA" id="ARBA00023125"/>
    </source>
</evidence>
<keyword evidence="13" id="KW-1185">Reference proteome</keyword>
<keyword evidence="3" id="KW-0805">Transcription regulation</keyword>
<dbReference type="SMART" id="SM00415">
    <property type="entry name" value="HSF"/>
    <property type="match status" value="1"/>
</dbReference>
<dbReference type="SUPFAM" id="SSF46785">
    <property type="entry name" value="Winged helix' DNA-binding domain"/>
    <property type="match status" value="1"/>
</dbReference>
<evidence type="ECO:0000313" key="13">
    <source>
        <dbReference type="Proteomes" id="UP000007648"/>
    </source>
</evidence>
<keyword evidence="6" id="KW-0010">Activator</keyword>
<keyword evidence="7" id="KW-0804">Transcription</keyword>
<evidence type="ECO:0000256" key="3">
    <source>
        <dbReference type="ARBA" id="ARBA00023015"/>
    </source>
</evidence>
<evidence type="ECO:0000256" key="1">
    <source>
        <dbReference type="ARBA" id="ARBA00004123"/>
    </source>
</evidence>
<dbReference type="PANTHER" id="PTHR10015:SF454">
    <property type="entry name" value="HEAT SHOCK FACTOR PROTEIN 3"/>
    <property type="match status" value="1"/>
</dbReference>
<dbReference type="GeneTree" id="ENSGT00940000163549"/>
<sequence length="550" mass="61032">MEGASSVVPGFLAKLWTLVDDSTTDDVIGWNPSGQSFSILDEQKFSKELLPKYFKHNNISSFIRQLNMYGFRKVTAVDNGMAVPEKNTAIEFQHMYFKQGEVNLLENIKRKVSSGRGEEPRGGSDDLQKTLADVHELKEQQHGTDDTMANLKRNNKALWKELGILRQKYSQQQQLLSKIFQFILGLVRENYILGGKRKRSLPDVSGSPPSKFSRQCVPIPVDGGEAVDVLEPVPPTIQDCDNITIQDISAAMDDDLLDFGVPDSTFMGSPTLSEDLPGLMDGSNSLSPLNMMPSFGLDLDMNDCPLQITDDPLEDNDIMDLPLELHPSQDIDSEDPAAMIESILNNNCMAGENVDFLDRDDMQEFLNAIEANLEELQSMLTAREQVPEPDLDLLNEIPIPEFPVLNMNEAGTSSDISDTLALTRSAEEGGMTSEFGADGNKDMQLVQYVGNPLLSLFEELPSFEDRPQDARDFLLTDLENEDVPTYSENSDDPLCLVAPSLSDDNENPLESFESPLLSEDPNGEYKLFPLLLLSPVASFVEEASEIENTT</sequence>
<dbReference type="Pfam" id="PF00447">
    <property type="entry name" value="HSF_DNA-bind"/>
    <property type="match status" value="1"/>
</dbReference>
<evidence type="ECO:0000256" key="2">
    <source>
        <dbReference type="ARBA" id="ARBA00006403"/>
    </source>
</evidence>
<dbReference type="InterPro" id="IPR010542">
    <property type="entry name" value="Vert_HSTF_C"/>
</dbReference>